<dbReference type="Gene3D" id="2.60.200.60">
    <property type="match status" value="1"/>
</dbReference>
<name>A0A0L8IWS5_PSESX</name>
<proteinExistence type="predicted"/>
<accession>A0A0L8IWS5</accession>
<dbReference type="AlphaFoldDB" id="A0A0L8IWS5"/>
<dbReference type="PATRIC" id="fig|199198.4.peg.3312"/>
<evidence type="ECO:0008006" key="4">
    <source>
        <dbReference type="Google" id="ProtNLM"/>
    </source>
</evidence>
<evidence type="ECO:0000313" key="3">
    <source>
        <dbReference type="Proteomes" id="UP000050297"/>
    </source>
</evidence>
<dbReference type="EMBL" id="LJPM01000505">
    <property type="protein sequence ID" value="KPW12530.1"/>
    <property type="molecule type" value="Genomic_DNA"/>
</dbReference>
<dbReference type="RefSeq" id="WP_003397887.1">
    <property type="nucleotide sequence ID" value="NZ_LGAR01000029.1"/>
</dbReference>
<sequence>MSFIVREGDLTTTGGFVLAASASEVIERRRVARMGDPVWCPACKEIGFIAQGNPTYIDELVAVATQGHEVQCGCEPGSNTLTTSQEHVRADMDATIAIPEELANTARQHAGHLARSMKDGSFTPDVLRPLT</sequence>
<reference evidence="2 3" key="1">
    <citation type="submission" date="2015-09" db="EMBL/GenBank/DDBJ databases">
        <title>Genome announcement of multiple Pseudomonas syringae strains.</title>
        <authorList>
            <person name="Thakur S."/>
            <person name="Wang P.W."/>
            <person name="Gong Y."/>
            <person name="Weir B.S."/>
            <person name="Guttman D.S."/>
        </authorList>
    </citation>
    <scope>NUCLEOTIDE SEQUENCE [LARGE SCALE GENOMIC DNA]</scope>
    <source>
        <strain evidence="2 3">ICMP2802</strain>
    </source>
</reference>
<dbReference type="CDD" id="cd14744">
    <property type="entry name" value="PAAR_CT_2"/>
    <property type="match status" value="1"/>
</dbReference>
<protein>
    <recommendedName>
        <fullName evidence="4">PAAR motif protein</fullName>
    </recommendedName>
</protein>
<dbReference type="InterPro" id="IPR008727">
    <property type="entry name" value="PAAR_motif"/>
</dbReference>
<organism evidence="2 3">
    <name type="scientific">Pseudomonas syringae pv. aceris</name>
    <dbReference type="NCBI Taxonomy" id="199198"/>
    <lineage>
        <taxon>Bacteria</taxon>
        <taxon>Pseudomonadati</taxon>
        <taxon>Pseudomonadota</taxon>
        <taxon>Gammaproteobacteria</taxon>
        <taxon>Pseudomonadales</taxon>
        <taxon>Pseudomonadaceae</taxon>
        <taxon>Pseudomonas</taxon>
        <taxon>Pseudomonas syringae</taxon>
    </lineage>
</organism>
<feature type="region of interest" description="Disordered" evidence="1">
    <location>
        <begin position="109"/>
        <end position="131"/>
    </location>
</feature>
<gene>
    <name evidence="2" type="ORF">ALO91_03838</name>
</gene>
<dbReference type="Proteomes" id="UP000050297">
    <property type="component" value="Unassembled WGS sequence"/>
</dbReference>
<comment type="caution">
    <text evidence="2">The sequence shown here is derived from an EMBL/GenBank/DDBJ whole genome shotgun (WGS) entry which is preliminary data.</text>
</comment>
<dbReference type="Pfam" id="PF05488">
    <property type="entry name" value="PAAR_motif"/>
    <property type="match status" value="1"/>
</dbReference>
<evidence type="ECO:0000256" key="1">
    <source>
        <dbReference type="SAM" id="MobiDB-lite"/>
    </source>
</evidence>
<evidence type="ECO:0000313" key="2">
    <source>
        <dbReference type="EMBL" id="KPW12530.1"/>
    </source>
</evidence>